<proteinExistence type="predicted"/>
<evidence type="ECO:0000313" key="2">
    <source>
        <dbReference type="Proteomes" id="UP001652409"/>
    </source>
</evidence>
<dbReference type="EMBL" id="JAOQJL010000006">
    <property type="protein sequence ID" value="MCU6764646.1"/>
    <property type="molecule type" value="Genomic_DNA"/>
</dbReference>
<dbReference type="Pfam" id="PF12993">
    <property type="entry name" value="DUF3877"/>
    <property type="match status" value="1"/>
</dbReference>
<organism evidence="1 2">
    <name type="scientific">Blautia ammoniilytica</name>
    <dbReference type="NCBI Taxonomy" id="2981782"/>
    <lineage>
        <taxon>Bacteria</taxon>
        <taxon>Bacillati</taxon>
        <taxon>Bacillota</taxon>
        <taxon>Clostridia</taxon>
        <taxon>Lachnospirales</taxon>
        <taxon>Lachnospiraceae</taxon>
        <taxon>Blautia</taxon>
    </lineage>
</organism>
<name>A0ABT2TR07_9FIRM</name>
<sequence length="179" mass="21537">MDQGFQKLERSLIDVIKEEQAKLGYQKEKIQLYYPLSSLNHFFSTQDSEEEMAGRLKEMPESIKGKLGEVAVSHKNDRFCFHIPEEGSVYVHEHTQPDEFIKALIQLIPDHDCTIERIRELFDKYWAKVEFTKMDSDEFDYLIRFLDKEDDPYYYCFKDEGCHFIYHRFLPEDYQEFGF</sequence>
<gene>
    <name evidence="1" type="ORF">OCV61_04385</name>
</gene>
<comment type="caution">
    <text evidence="1">The sequence shown here is derived from an EMBL/GenBank/DDBJ whole genome shotgun (WGS) entry which is preliminary data.</text>
</comment>
<keyword evidence="2" id="KW-1185">Reference proteome</keyword>
<reference evidence="1 2" key="1">
    <citation type="journal article" date="2021" name="ISME Commun">
        <title>Automated analysis of genomic sequences facilitates high-throughput and comprehensive description of bacteria.</title>
        <authorList>
            <person name="Hitch T.C.A."/>
        </authorList>
    </citation>
    <scope>NUCLEOTIDE SEQUENCE [LARGE SCALE GENOMIC DNA]</scope>
    <source>
        <strain evidence="1 2">Sanger_23</strain>
    </source>
</reference>
<accession>A0ABT2TR07</accession>
<dbReference type="InterPro" id="IPR024539">
    <property type="entry name" value="DUF3877"/>
</dbReference>
<dbReference type="RefSeq" id="WP_158420840.1">
    <property type="nucleotide sequence ID" value="NZ_JAOQJL010000006.1"/>
</dbReference>
<dbReference type="Proteomes" id="UP001652409">
    <property type="component" value="Unassembled WGS sequence"/>
</dbReference>
<evidence type="ECO:0000313" key="1">
    <source>
        <dbReference type="EMBL" id="MCU6764646.1"/>
    </source>
</evidence>
<protein>
    <submittedName>
        <fullName evidence="1">DUF3877 family protein</fullName>
    </submittedName>
</protein>